<dbReference type="SUPFAM" id="SSF46785">
    <property type="entry name" value="Winged helix' DNA-binding domain"/>
    <property type="match status" value="1"/>
</dbReference>
<evidence type="ECO:0000256" key="4">
    <source>
        <dbReference type="ARBA" id="ARBA00023163"/>
    </source>
</evidence>
<dbReference type="InterPro" id="IPR005119">
    <property type="entry name" value="LysR_subst-bd"/>
</dbReference>
<dbReference type="SUPFAM" id="SSF53850">
    <property type="entry name" value="Periplasmic binding protein-like II"/>
    <property type="match status" value="1"/>
</dbReference>
<dbReference type="AlphaFoldDB" id="A0A7X1E886"/>
<dbReference type="PANTHER" id="PTHR30346:SF28">
    <property type="entry name" value="HTH-TYPE TRANSCRIPTIONAL REGULATOR CYNR"/>
    <property type="match status" value="1"/>
</dbReference>
<evidence type="ECO:0000256" key="2">
    <source>
        <dbReference type="ARBA" id="ARBA00023015"/>
    </source>
</evidence>
<protein>
    <submittedName>
        <fullName evidence="6">LysR family transcriptional regulator</fullName>
    </submittedName>
</protein>
<dbReference type="GO" id="GO:0032993">
    <property type="term" value="C:protein-DNA complex"/>
    <property type="evidence" value="ECO:0007669"/>
    <property type="project" value="TreeGrafter"/>
</dbReference>
<name>A0A7X1E886_9BACT</name>
<evidence type="ECO:0000313" key="6">
    <source>
        <dbReference type="EMBL" id="MBC2606545.1"/>
    </source>
</evidence>
<dbReference type="Pfam" id="PF03466">
    <property type="entry name" value="LysR_substrate"/>
    <property type="match status" value="1"/>
</dbReference>
<keyword evidence="2" id="KW-0805">Transcription regulation</keyword>
<dbReference type="PROSITE" id="PS50931">
    <property type="entry name" value="HTH_LYSR"/>
    <property type="match status" value="1"/>
</dbReference>
<dbReference type="GO" id="GO:0003677">
    <property type="term" value="F:DNA binding"/>
    <property type="evidence" value="ECO:0007669"/>
    <property type="project" value="UniProtKB-KW"/>
</dbReference>
<dbReference type="Gene3D" id="1.10.10.10">
    <property type="entry name" value="Winged helix-like DNA-binding domain superfamily/Winged helix DNA-binding domain"/>
    <property type="match status" value="1"/>
</dbReference>
<dbReference type="InterPro" id="IPR036390">
    <property type="entry name" value="WH_DNA-bd_sf"/>
</dbReference>
<dbReference type="CDD" id="cd08414">
    <property type="entry name" value="PBP2_LTTR_aromatics_like"/>
    <property type="match status" value="1"/>
</dbReference>
<reference evidence="6 7" key="1">
    <citation type="submission" date="2020-07" db="EMBL/GenBank/DDBJ databases">
        <authorList>
            <person name="Feng X."/>
        </authorList>
    </citation>
    <scope>NUCLEOTIDE SEQUENCE [LARGE SCALE GENOMIC DNA]</scope>
    <source>
        <strain evidence="6 7">JCM23202</strain>
    </source>
</reference>
<dbReference type="Proteomes" id="UP000526501">
    <property type="component" value="Unassembled WGS sequence"/>
</dbReference>
<keyword evidence="4" id="KW-0804">Transcription</keyword>
<comment type="caution">
    <text evidence="6">The sequence shown here is derived from an EMBL/GenBank/DDBJ whole genome shotgun (WGS) entry which is preliminary data.</text>
</comment>
<evidence type="ECO:0000256" key="1">
    <source>
        <dbReference type="ARBA" id="ARBA00009437"/>
    </source>
</evidence>
<evidence type="ECO:0000313" key="7">
    <source>
        <dbReference type="Proteomes" id="UP000526501"/>
    </source>
</evidence>
<dbReference type="GO" id="GO:0003700">
    <property type="term" value="F:DNA-binding transcription factor activity"/>
    <property type="evidence" value="ECO:0007669"/>
    <property type="project" value="InterPro"/>
</dbReference>
<dbReference type="Pfam" id="PF00126">
    <property type="entry name" value="HTH_1"/>
    <property type="match status" value="1"/>
</dbReference>
<gene>
    <name evidence="6" type="ORF">H5P27_10875</name>
</gene>
<comment type="similarity">
    <text evidence="1">Belongs to the LysR transcriptional regulatory family.</text>
</comment>
<accession>A0A7X1E886</accession>
<feature type="domain" description="HTH lysR-type" evidence="5">
    <location>
        <begin position="1"/>
        <end position="47"/>
    </location>
</feature>
<organism evidence="6 7">
    <name type="scientific">Pelagicoccus albus</name>
    <dbReference type="NCBI Taxonomy" id="415222"/>
    <lineage>
        <taxon>Bacteria</taxon>
        <taxon>Pseudomonadati</taxon>
        <taxon>Verrucomicrobiota</taxon>
        <taxon>Opitutia</taxon>
        <taxon>Puniceicoccales</taxon>
        <taxon>Pelagicoccaceae</taxon>
        <taxon>Pelagicoccus</taxon>
    </lineage>
</organism>
<dbReference type="Gene3D" id="3.40.190.10">
    <property type="entry name" value="Periplasmic binding protein-like II"/>
    <property type="match status" value="2"/>
</dbReference>
<evidence type="ECO:0000259" key="5">
    <source>
        <dbReference type="PROSITE" id="PS50931"/>
    </source>
</evidence>
<dbReference type="EMBL" id="JACHVC010000012">
    <property type="protein sequence ID" value="MBC2606545.1"/>
    <property type="molecule type" value="Genomic_DNA"/>
</dbReference>
<dbReference type="PRINTS" id="PR00039">
    <property type="entry name" value="HTHLYSR"/>
</dbReference>
<dbReference type="PANTHER" id="PTHR30346">
    <property type="entry name" value="TRANSCRIPTIONAL DUAL REGULATOR HCAR-RELATED"/>
    <property type="match status" value="1"/>
</dbReference>
<proteinExistence type="inferred from homology"/>
<keyword evidence="3" id="KW-0238">DNA-binding</keyword>
<dbReference type="FunFam" id="1.10.10.10:FF:000001">
    <property type="entry name" value="LysR family transcriptional regulator"/>
    <property type="match status" value="1"/>
</dbReference>
<keyword evidence="7" id="KW-1185">Reference proteome</keyword>
<evidence type="ECO:0000256" key="3">
    <source>
        <dbReference type="ARBA" id="ARBA00023125"/>
    </source>
</evidence>
<dbReference type="InterPro" id="IPR036388">
    <property type="entry name" value="WH-like_DNA-bd_sf"/>
</dbReference>
<sequence>MGLEENVTRAAEKLHVSQPALSRQIKDLEEELGFALLERSAKSVALTDAGRVFLDEASEVLERLEQGISAAREAAEGEAGELHVGYAPSLTVRILPPTIRAFQAELPKVKVKLYDMSSEEMLAGLRERKLDFAFMLESKARKAQSLEFRAIREERIRLAVGLSHRWDQKEIVSLGALKKENLIGYSLEEYPEYGDLLRRVFEPARYRPKLSEEHESVSSLIASIEAGLGVSIVSESLGCVAGGRIRLLELDPVPDPLTVGVAWVGRVLDRREESFLSHAESAGLQL</sequence>
<dbReference type="InterPro" id="IPR000847">
    <property type="entry name" value="LysR_HTH_N"/>
</dbReference>